<dbReference type="InterPro" id="IPR050627">
    <property type="entry name" value="Nitroreductase/BluB"/>
</dbReference>
<dbReference type="NCBIfam" id="NF047509">
    <property type="entry name" value="Rv3131_FMN_oxido"/>
    <property type="match status" value="1"/>
</dbReference>
<evidence type="ECO:0000313" key="1">
    <source>
        <dbReference type="EMBL" id="MDV7136578.1"/>
    </source>
</evidence>
<evidence type="ECO:0000313" key="2">
    <source>
        <dbReference type="Proteomes" id="UP001185792"/>
    </source>
</evidence>
<dbReference type="PANTHER" id="PTHR23026:SF123">
    <property type="entry name" value="NAD(P)H NITROREDUCTASE RV3131-RELATED"/>
    <property type="match status" value="1"/>
</dbReference>
<protein>
    <submittedName>
        <fullName evidence="1">NAD(P)H nitroreductase</fullName>
    </submittedName>
</protein>
<proteinExistence type="predicted"/>
<gene>
    <name evidence="1" type="ORF">R4198_23030</name>
</gene>
<reference evidence="1 2" key="1">
    <citation type="submission" date="2023-10" db="EMBL/GenBank/DDBJ databases">
        <title>Development of a sustainable strategy for remediation of hydrocarbon-contaminated territories based on the waste exchange concept.</title>
        <authorList>
            <person name="Krivoruchko A."/>
        </authorList>
    </citation>
    <scope>NUCLEOTIDE SEQUENCE [LARGE SCALE GENOMIC DNA]</scope>
    <source>
        <strain evidence="1 2">IEGM 1236</strain>
    </source>
</reference>
<dbReference type="SUPFAM" id="SSF55469">
    <property type="entry name" value="FMN-dependent nitroreductase-like"/>
    <property type="match status" value="2"/>
</dbReference>
<dbReference type="Proteomes" id="UP001185792">
    <property type="component" value="Unassembled WGS sequence"/>
</dbReference>
<keyword evidence="2" id="KW-1185">Reference proteome</keyword>
<dbReference type="PANTHER" id="PTHR23026">
    <property type="entry name" value="NADPH NITROREDUCTASE"/>
    <property type="match status" value="1"/>
</dbReference>
<accession>A0ABU4EZA1</accession>
<dbReference type="Gene3D" id="3.40.109.10">
    <property type="entry name" value="NADH Oxidase"/>
    <property type="match status" value="1"/>
</dbReference>
<organism evidence="1 2">
    <name type="scientific">Williamsia marianensis</name>
    <dbReference type="NCBI Taxonomy" id="85044"/>
    <lineage>
        <taxon>Bacteria</taxon>
        <taxon>Bacillati</taxon>
        <taxon>Actinomycetota</taxon>
        <taxon>Actinomycetes</taxon>
        <taxon>Mycobacteriales</taxon>
        <taxon>Nocardiaceae</taxon>
        <taxon>Williamsia</taxon>
    </lineage>
</organism>
<dbReference type="RefSeq" id="WP_317714563.1">
    <property type="nucleotide sequence ID" value="NZ_JAWLUM010000004.1"/>
</dbReference>
<sequence>MPDRITLESAAALALRAPSVHNSQPWRWRVSSQGIHLYADPQLHLVHTDPDARDLYLSCGIALHHMRVALAALGWRATVRRFPTVEDPYHIAAVEMHPQFVAEDDIALAAAIPRRRSDRRWYSSWPVPDRYLSMLNKRAAVEGVVLDRAHMSTYFRRAAAMAADHHAADPAYQAELAIWSGGYRVHDGVPSSNAPAQTTPPSPALREFTSPALSQSARADSEEDAGILLIVGTPGDDRASQLRAGEAASGVLLEATALGLSTCPFSEPLEIAETRTVIQEHVANNDCYPQLILRVGWAPANADPLPPTPRKPLSSVLVGLDAAQSAR</sequence>
<name>A0ABU4EZA1_WILMA</name>
<comment type="caution">
    <text evidence="1">The sequence shown here is derived from an EMBL/GenBank/DDBJ whole genome shotgun (WGS) entry which is preliminary data.</text>
</comment>
<dbReference type="InterPro" id="IPR000415">
    <property type="entry name" value="Nitroreductase-like"/>
</dbReference>
<dbReference type="EMBL" id="JAWLUM010000004">
    <property type="protein sequence ID" value="MDV7136578.1"/>
    <property type="molecule type" value="Genomic_DNA"/>
</dbReference>